<feature type="domain" description="Thioesterase" evidence="3">
    <location>
        <begin position="66"/>
        <end position="139"/>
    </location>
</feature>
<evidence type="ECO:0000256" key="1">
    <source>
        <dbReference type="ARBA" id="ARBA00008324"/>
    </source>
</evidence>
<dbReference type="OrthoDB" id="9813158at2"/>
<evidence type="ECO:0000313" key="4">
    <source>
        <dbReference type="EMBL" id="QCI66260.1"/>
    </source>
</evidence>
<dbReference type="KEGG" id="pstg:E8M01_19800"/>
<evidence type="ECO:0000256" key="2">
    <source>
        <dbReference type="ARBA" id="ARBA00022801"/>
    </source>
</evidence>
<dbReference type="SUPFAM" id="SSF54637">
    <property type="entry name" value="Thioesterase/thiol ester dehydrase-isomerase"/>
    <property type="match status" value="1"/>
</dbReference>
<keyword evidence="5" id="KW-1185">Reference proteome</keyword>
<dbReference type="PANTHER" id="PTHR21660">
    <property type="entry name" value="THIOESTERASE SUPERFAMILY MEMBER-RELATED"/>
    <property type="match status" value="1"/>
</dbReference>
<dbReference type="EMBL" id="CP039690">
    <property type="protein sequence ID" value="QCI66260.1"/>
    <property type="molecule type" value="Genomic_DNA"/>
</dbReference>
<evidence type="ECO:0000259" key="3">
    <source>
        <dbReference type="Pfam" id="PF03061"/>
    </source>
</evidence>
<dbReference type="Gene3D" id="3.10.129.10">
    <property type="entry name" value="Hotdog Thioesterase"/>
    <property type="match status" value="1"/>
</dbReference>
<dbReference type="AlphaFoldDB" id="A0A4D7B7A8"/>
<comment type="similarity">
    <text evidence="1">Belongs to the thioesterase PaaI family.</text>
</comment>
<proteinExistence type="inferred from homology"/>
<dbReference type="PANTHER" id="PTHR21660:SF1">
    <property type="entry name" value="ACYL-COENZYME A THIOESTERASE 13"/>
    <property type="match status" value="1"/>
</dbReference>
<dbReference type="NCBIfam" id="TIGR00369">
    <property type="entry name" value="unchar_dom_1"/>
    <property type="match status" value="1"/>
</dbReference>
<sequence length="152" mass="16198">MTAEAVSVTTARSNSPLSIEQLQAKLDASPFSAFLGLKVVSADAAREEITIRAPFRPELERGAGTGQWHGGPIASVIDTVGDFALIMLIGRGLPTINFRVDYLRPAVNTALIVTAKVRRNGRSVGVSDVDVFDERGTLLAIGRASYATQDKT</sequence>
<keyword evidence="2" id="KW-0378">Hydrolase</keyword>
<name>A0A4D7B7A8_9HYPH</name>
<dbReference type="InterPro" id="IPR003736">
    <property type="entry name" value="PAAI_dom"/>
</dbReference>
<dbReference type="InterPro" id="IPR006683">
    <property type="entry name" value="Thioestr_dom"/>
</dbReference>
<dbReference type="Proteomes" id="UP000298781">
    <property type="component" value="Chromosome"/>
</dbReference>
<dbReference type="Pfam" id="PF03061">
    <property type="entry name" value="4HBT"/>
    <property type="match status" value="1"/>
</dbReference>
<reference evidence="4 5" key="1">
    <citation type="submission" date="2019-04" db="EMBL/GenBank/DDBJ databases">
        <title>Phreatobacter aquaticus sp. nov.</title>
        <authorList>
            <person name="Choi A."/>
        </authorList>
    </citation>
    <scope>NUCLEOTIDE SEQUENCE [LARGE SCALE GENOMIC DNA]</scope>
    <source>
        <strain evidence="4 5">KCTC 52518</strain>
    </source>
</reference>
<accession>A0A4D7B7A8</accession>
<dbReference type="GO" id="GO:0047617">
    <property type="term" value="F:fatty acyl-CoA hydrolase activity"/>
    <property type="evidence" value="ECO:0007669"/>
    <property type="project" value="InterPro"/>
</dbReference>
<dbReference type="InterPro" id="IPR029069">
    <property type="entry name" value="HotDog_dom_sf"/>
</dbReference>
<gene>
    <name evidence="4" type="ORF">E8M01_19800</name>
</gene>
<dbReference type="CDD" id="cd03443">
    <property type="entry name" value="PaaI_thioesterase"/>
    <property type="match status" value="1"/>
</dbReference>
<protein>
    <submittedName>
        <fullName evidence="4">PaaI family thioesterase</fullName>
    </submittedName>
</protein>
<organism evidence="4 5">
    <name type="scientific">Phreatobacter stygius</name>
    <dbReference type="NCBI Taxonomy" id="1940610"/>
    <lineage>
        <taxon>Bacteria</taxon>
        <taxon>Pseudomonadati</taxon>
        <taxon>Pseudomonadota</taxon>
        <taxon>Alphaproteobacteria</taxon>
        <taxon>Hyphomicrobiales</taxon>
        <taxon>Phreatobacteraceae</taxon>
        <taxon>Phreatobacter</taxon>
    </lineage>
</organism>
<evidence type="ECO:0000313" key="5">
    <source>
        <dbReference type="Proteomes" id="UP000298781"/>
    </source>
</evidence>
<dbReference type="InterPro" id="IPR039298">
    <property type="entry name" value="ACOT13"/>
</dbReference>